<gene>
    <name evidence="1" type="ORF">F4Y08_07145</name>
</gene>
<dbReference type="AlphaFoldDB" id="A0A6B1DSB5"/>
<evidence type="ECO:0000313" key="1">
    <source>
        <dbReference type="EMBL" id="MYD90101.1"/>
    </source>
</evidence>
<protein>
    <recommendedName>
        <fullName evidence="2">ATP synthase F0 subunit B</fullName>
    </recommendedName>
</protein>
<evidence type="ECO:0008006" key="2">
    <source>
        <dbReference type="Google" id="ProtNLM"/>
    </source>
</evidence>
<proteinExistence type="predicted"/>
<sequence>MTEILTIIDEFENLIQNSRRVPMSSSVRVDQKQAMALIDRMRISVPSSVKEGERMMQDRDQILAEARSQAEGILQDAEEEAAGMVAEEEIMNRARIEVDSLLAATREEVVRMRADAEKYQFDQLEDLSNTVSGLLNEVHRGMSELQFRMGEHEAELAEEPEYRELV</sequence>
<name>A0A6B1DSB5_9CHLR</name>
<accession>A0A6B1DSB5</accession>
<comment type="caution">
    <text evidence="1">The sequence shown here is derived from an EMBL/GenBank/DDBJ whole genome shotgun (WGS) entry which is preliminary data.</text>
</comment>
<dbReference type="EMBL" id="VXPY01000049">
    <property type="protein sequence ID" value="MYD90101.1"/>
    <property type="molecule type" value="Genomic_DNA"/>
</dbReference>
<organism evidence="1">
    <name type="scientific">Caldilineaceae bacterium SB0662_bin_9</name>
    <dbReference type="NCBI Taxonomy" id="2605258"/>
    <lineage>
        <taxon>Bacteria</taxon>
        <taxon>Bacillati</taxon>
        <taxon>Chloroflexota</taxon>
        <taxon>Caldilineae</taxon>
        <taxon>Caldilineales</taxon>
        <taxon>Caldilineaceae</taxon>
    </lineage>
</organism>
<reference evidence="1" key="1">
    <citation type="submission" date="2019-09" db="EMBL/GenBank/DDBJ databases">
        <title>Characterisation of the sponge microbiome using genome-centric metagenomics.</title>
        <authorList>
            <person name="Engelberts J.P."/>
            <person name="Robbins S.J."/>
            <person name="De Goeij J.M."/>
            <person name="Aranda M."/>
            <person name="Bell S.C."/>
            <person name="Webster N.S."/>
        </authorList>
    </citation>
    <scope>NUCLEOTIDE SEQUENCE</scope>
    <source>
        <strain evidence="1">SB0662_bin_9</strain>
    </source>
</reference>